<name>M3G9M2_LEPIT</name>
<dbReference type="Proteomes" id="UP000011778">
    <property type="component" value="Unassembled WGS sequence"/>
</dbReference>
<reference evidence="1 2" key="1">
    <citation type="submission" date="2013-02" db="EMBL/GenBank/DDBJ databases">
        <authorList>
            <person name="Harkins D.M."/>
            <person name="Durkin A.S."/>
            <person name="Brinkac L.M."/>
            <person name="Haft D.H."/>
            <person name="Selengut J.D."/>
            <person name="Sanka R."/>
            <person name="DePew J."/>
            <person name="Purushe J."/>
            <person name="Tulsiani S.M."/>
            <person name="Graham G.C."/>
            <person name="Burns M.-A."/>
            <person name="Dohnt M.F."/>
            <person name="Smythe L.D."/>
            <person name="McKay D.B."/>
            <person name="Craig S.B."/>
            <person name="Vinetz J.M."/>
            <person name="Sutton G.G."/>
            <person name="Nierman W.C."/>
            <person name="Fouts D.E."/>
        </authorList>
    </citation>
    <scope>NUCLEOTIDE SEQUENCE [LARGE SCALE GENOMIC DNA]</scope>
    <source>
        <strain evidence="1 2">LT2050</strain>
    </source>
</reference>
<gene>
    <name evidence="1" type="ORF">LEP1GSC150_0951</name>
</gene>
<dbReference type="AlphaFoldDB" id="M3G9M2"/>
<protein>
    <submittedName>
        <fullName evidence="1">Uncharacterized protein</fullName>
    </submittedName>
</protein>
<evidence type="ECO:0000313" key="2">
    <source>
        <dbReference type="Proteomes" id="UP000011778"/>
    </source>
</evidence>
<dbReference type="EMBL" id="AFMD02000249">
    <property type="protein sequence ID" value="EMG22030.1"/>
    <property type="molecule type" value="Genomic_DNA"/>
</dbReference>
<comment type="caution">
    <text evidence="1">The sequence shown here is derived from an EMBL/GenBank/DDBJ whole genome shotgun (WGS) entry which is preliminary data.</text>
</comment>
<accession>M3G9M2</accession>
<organism evidence="1 2">
    <name type="scientific">Leptospira interrogans serovar Copenhageni str. LT2050</name>
    <dbReference type="NCBI Taxonomy" id="1001598"/>
    <lineage>
        <taxon>Bacteria</taxon>
        <taxon>Pseudomonadati</taxon>
        <taxon>Spirochaetota</taxon>
        <taxon>Spirochaetia</taxon>
        <taxon>Leptospirales</taxon>
        <taxon>Leptospiraceae</taxon>
        <taxon>Leptospira</taxon>
    </lineage>
</organism>
<sequence length="51" mass="6225">MIYLFLMKFGLLEYLKLKVVCDSFQVLEKQKGAFMNSMLQIKRWDWIDFKS</sequence>
<evidence type="ECO:0000313" key="1">
    <source>
        <dbReference type="EMBL" id="EMG22030.1"/>
    </source>
</evidence>
<proteinExistence type="predicted"/>